<feature type="transmembrane region" description="Helical" evidence="5">
    <location>
        <begin position="100"/>
        <end position="120"/>
    </location>
</feature>
<feature type="transmembrane region" description="Helical" evidence="5">
    <location>
        <begin position="171"/>
        <end position="195"/>
    </location>
</feature>
<feature type="transmembrane region" description="Helical" evidence="5">
    <location>
        <begin position="259"/>
        <end position="277"/>
    </location>
</feature>
<keyword evidence="4 5" id="KW-0472">Membrane</keyword>
<dbReference type="PROSITE" id="PS50801">
    <property type="entry name" value="STAS"/>
    <property type="match status" value="1"/>
</dbReference>
<protein>
    <submittedName>
        <fullName evidence="7">Sulfate transporter</fullName>
    </submittedName>
</protein>
<gene>
    <name evidence="7" type="primary">yvdB</name>
    <name evidence="7" type="ORF">BN3087_540009</name>
</gene>
<dbReference type="InterPro" id="IPR036513">
    <property type="entry name" value="STAS_dom_sf"/>
</dbReference>
<feature type="transmembrane region" description="Helical" evidence="5">
    <location>
        <begin position="335"/>
        <end position="365"/>
    </location>
</feature>
<dbReference type="AlphaFoldDB" id="A0A0S4XPX3"/>
<evidence type="ECO:0000256" key="3">
    <source>
        <dbReference type="ARBA" id="ARBA00022989"/>
    </source>
</evidence>
<organism evidence="7">
    <name type="scientific">Sulfurovum sp. enrichment culture clone C5</name>
    <dbReference type="NCBI Taxonomy" id="497650"/>
    <lineage>
        <taxon>Bacteria</taxon>
        <taxon>Pseudomonadati</taxon>
        <taxon>Campylobacterota</taxon>
        <taxon>Epsilonproteobacteria</taxon>
        <taxon>Campylobacterales</taxon>
        <taxon>Sulfurovaceae</taxon>
        <taxon>Sulfurovum</taxon>
        <taxon>environmental samples</taxon>
    </lineage>
</organism>
<dbReference type="Gene3D" id="3.30.750.24">
    <property type="entry name" value="STAS domain"/>
    <property type="match status" value="1"/>
</dbReference>
<dbReference type="InterPro" id="IPR011547">
    <property type="entry name" value="SLC26A/SulP_dom"/>
</dbReference>
<comment type="subcellular location">
    <subcellularLocation>
        <location evidence="1">Membrane</location>
        <topology evidence="1">Multi-pass membrane protein</topology>
    </subcellularLocation>
</comment>
<accession>A0A0S4XPX3</accession>
<feature type="transmembrane region" description="Helical" evidence="5">
    <location>
        <begin position="59"/>
        <end position="80"/>
    </location>
</feature>
<evidence type="ECO:0000256" key="5">
    <source>
        <dbReference type="SAM" id="Phobius"/>
    </source>
</evidence>
<evidence type="ECO:0000256" key="4">
    <source>
        <dbReference type="ARBA" id="ARBA00023136"/>
    </source>
</evidence>
<dbReference type="SUPFAM" id="SSF52091">
    <property type="entry name" value="SpoIIaa-like"/>
    <property type="match status" value="1"/>
</dbReference>
<feature type="transmembrane region" description="Helical" evidence="5">
    <location>
        <begin position="207"/>
        <end position="225"/>
    </location>
</feature>
<name>A0A0S4XPX3_9BACT</name>
<dbReference type="NCBIfam" id="TIGR00815">
    <property type="entry name" value="sulP"/>
    <property type="match status" value="1"/>
</dbReference>
<dbReference type="Pfam" id="PF01740">
    <property type="entry name" value="STAS"/>
    <property type="match status" value="1"/>
</dbReference>
<feature type="transmembrane region" description="Helical" evidence="5">
    <location>
        <begin position="32"/>
        <end position="52"/>
    </location>
</feature>
<sequence length="554" mass="59796">MIKSTHDTLRPKLIDYFKKHKYSFKDFTSDTMAGLSVAIVALPLAMAIAIAANLPPERGIFTAIVAGFLISAHGGSRFQIGGPTAAFIVTVATVTMRHGYDGLVLATIMAGVILAIMAIFRAGELIKFIPHPVIIGFTSGIALLIVFSQLRDFFGLSISKIPPDFLEKLQVYLAHMHETNFVAVIVALASILIIIKSKKYTPKIPGPIIVVAISSIVVTIFNLPVETIESRFGSIPSMLPTPVWPEITFEKLRLLLPDAITIATLAAIESLLSAVVADGMAGTKHKPNAELLGQGVANVASAIFGGLPATGAIARTATNIKAGAKSPIAGIMHAVWLFIFMIILAPLIVKVPLAALSAILIVVAWNMAELKHFREIMNAPKADRVVLLTTFALTVLVDLNFAIQAGIALASILFIDQMMKATEIKAINKEEEEDPDSTLNKKFPPNVEVYEINGPLFFGIAEKLVDTLNILEVPPKVFILRMRYVPLVDSAGLHALDVLHERLKENGTILILSGVSKNVNKLIVKSKLSKNIGSENICDHIDKAIIRANEIISL</sequence>
<dbReference type="PANTHER" id="PTHR11814">
    <property type="entry name" value="SULFATE TRANSPORTER"/>
    <property type="match status" value="1"/>
</dbReference>
<feature type="transmembrane region" description="Helical" evidence="5">
    <location>
        <begin position="385"/>
        <end position="415"/>
    </location>
</feature>
<dbReference type="GO" id="GO:0055085">
    <property type="term" value="P:transmembrane transport"/>
    <property type="evidence" value="ECO:0007669"/>
    <property type="project" value="InterPro"/>
</dbReference>
<evidence type="ECO:0000256" key="2">
    <source>
        <dbReference type="ARBA" id="ARBA00022692"/>
    </source>
</evidence>
<reference evidence="7" key="1">
    <citation type="submission" date="2015-11" db="EMBL/GenBank/DDBJ databases">
        <authorList>
            <person name="Zhang Y."/>
            <person name="Guo Z."/>
        </authorList>
    </citation>
    <scope>NUCLEOTIDE SEQUENCE</scope>
    <source>
        <strain evidence="7">BN30871</strain>
    </source>
</reference>
<evidence type="ECO:0000259" key="6">
    <source>
        <dbReference type="PROSITE" id="PS50801"/>
    </source>
</evidence>
<keyword evidence="2 5" id="KW-0812">Transmembrane</keyword>
<evidence type="ECO:0000313" key="7">
    <source>
        <dbReference type="EMBL" id="CUV65973.1"/>
    </source>
</evidence>
<dbReference type="Pfam" id="PF00916">
    <property type="entry name" value="Sulfate_transp"/>
    <property type="match status" value="1"/>
</dbReference>
<dbReference type="InterPro" id="IPR002645">
    <property type="entry name" value="STAS_dom"/>
</dbReference>
<feature type="domain" description="STAS" evidence="6">
    <location>
        <begin position="437"/>
        <end position="548"/>
    </location>
</feature>
<keyword evidence="3 5" id="KW-1133">Transmembrane helix</keyword>
<feature type="transmembrane region" description="Helical" evidence="5">
    <location>
        <begin position="132"/>
        <end position="151"/>
    </location>
</feature>
<dbReference type="EMBL" id="FAXN01000056">
    <property type="protein sequence ID" value="CUV65973.1"/>
    <property type="molecule type" value="Genomic_DNA"/>
</dbReference>
<dbReference type="InterPro" id="IPR001902">
    <property type="entry name" value="SLC26A/SulP_fam"/>
</dbReference>
<dbReference type="GO" id="GO:0016020">
    <property type="term" value="C:membrane"/>
    <property type="evidence" value="ECO:0007669"/>
    <property type="project" value="UniProtKB-SubCell"/>
</dbReference>
<dbReference type="CDD" id="cd07042">
    <property type="entry name" value="STAS_SulP_like_sulfate_transporter"/>
    <property type="match status" value="1"/>
</dbReference>
<evidence type="ECO:0000256" key="1">
    <source>
        <dbReference type="ARBA" id="ARBA00004141"/>
    </source>
</evidence>
<proteinExistence type="predicted"/>